<dbReference type="SUPFAM" id="SSF56059">
    <property type="entry name" value="Glutathione synthetase ATP-binding domain-like"/>
    <property type="match status" value="1"/>
</dbReference>
<evidence type="ECO:0000313" key="2">
    <source>
        <dbReference type="Proteomes" id="UP000270673"/>
    </source>
</evidence>
<keyword evidence="2" id="KW-1185">Reference proteome</keyword>
<gene>
    <name evidence="1" type="ORF">D8S85_10350</name>
</gene>
<organism evidence="1 2">
    <name type="scientific">Butyricimonas faecalis</name>
    <dbReference type="NCBI Taxonomy" id="2093856"/>
    <lineage>
        <taxon>Bacteria</taxon>
        <taxon>Pseudomonadati</taxon>
        <taxon>Bacteroidota</taxon>
        <taxon>Bacteroidia</taxon>
        <taxon>Bacteroidales</taxon>
        <taxon>Odoribacteraceae</taxon>
        <taxon>Butyricimonas</taxon>
    </lineage>
</organism>
<dbReference type="KEGG" id="buy:D8S85_10350"/>
<sequence>MRSLGYYIKNPLKALGAIVVRCNFFFPDDELYLKLLFRLYMGKRLNLKRPQTYSEKLQWLKLHDRKPEYTQMVDKITAKEYVASIIGRDYIIPTLGIWKSFDEIDFSTLPDQFVLKTNNGGGGGGIAICKNKATFNKKNAEKKLMRSMKSNLYRTLREWPYKNIKSKILAEQFMQDDSGQLRDYKFFCFSGVVRAVLVATNRFTSHNFNYYDPLFNPLPIESRDGKCSSAIINRPEKWDEMISIAEKLSKEIPFIRVDLYYVNNHVYFGELTFFDSSGYDDLSSEHWNMVFGDWIQLPDCN</sequence>
<reference evidence="1 2" key="1">
    <citation type="submission" date="2018-10" db="EMBL/GenBank/DDBJ databases">
        <title>Butyricimonas faecalis sp. nov., isolated from human faeces and emended description of the genus Butyricimonas.</title>
        <authorList>
            <person name="Le Roy T."/>
            <person name="Van der Smissen P."/>
            <person name="Paquot A."/>
            <person name="Delzenne N."/>
            <person name="Muccioli G."/>
            <person name="Collet J.-F."/>
            <person name="Cani P.D."/>
        </authorList>
    </citation>
    <scope>NUCLEOTIDE SEQUENCE [LARGE SCALE GENOMIC DNA]</scope>
    <source>
        <strain evidence="1 2">H184</strain>
    </source>
</reference>
<dbReference type="AlphaFoldDB" id="A0A3S9VTU6"/>
<dbReference type="InterPro" id="IPR029465">
    <property type="entry name" value="ATPgrasp_TupA"/>
</dbReference>
<dbReference type="Proteomes" id="UP000270673">
    <property type="component" value="Chromosome"/>
</dbReference>
<keyword evidence="1" id="KW-0808">Transferase</keyword>
<evidence type="ECO:0000313" key="1">
    <source>
        <dbReference type="EMBL" id="AZS29910.1"/>
    </source>
</evidence>
<dbReference type="OrthoDB" id="9791827at2"/>
<name>A0A3S9VTU6_9BACT</name>
<accession>A0A3S9VTU6</accession>
<dbReference type="RefSeq" id="WP_106480630.1">
    <property type="nucleotide sequence ID" value="NZ_CP032819.1"/>
</dbReference>
<dbReference type="EMBL" id="CP032819">
    <property type="protein sequence ID" value="AZS29910.1"/>
    <property type="molecule type" value="Genomic_DNA"/>
</dbReference>
<proteinExistence type="predicted"/>
<dbReference type="GO" id="GO:0016740">
    <property type="term" value="F:transferase activity"/>
    <property type="evidence" value="ECO:0007669"/>
    <property type="project" value="UniProtKB-KW"/>
</dbReference>
<dbReference type="Pfam" id="PF14305">
    <property type="entry name" value="ATPgrasp_TupA"/>
    <property type="match status" value="1"/>
</dbReference>
<protein>
    <submittedName>
        <fullName evidence="1">Glycosyl transferase</fullName>
    </submittedName>
</protein>